<organism evidence="2 3">
    <name type="scientific">Pseudomonas citronellolis</name>
    <dbReference type="NCBI Taxonomy" id="53408"/>
    <lineage>
        <taxon>Bacteria</taxon>
        <taxon>Pseudomonadati</taxon>
        <taxon>Pseudomonadota</taxon>
        <taxon>Gammaproteobacteria</taxon>
        <taxon>Pseudomonadales</taxon>
        <taxon>Pseudomonadaceae</taxon>
        <taxon>Pseudomonas</taxon>
    </lineage>
</organism>
<protein>
    <submittedName>
        <fullName evidence="2">Uncharacterized protein</fullName>
    </submittedName>
</protein>
<evidence type="ECO:0000313" key="1">
    <source>
        <dbReference type="EMBL" id="ANI14433.1"/>
    </source>
</evidence>
<sequence>MGGIIVPDEISYESELASKCQGAAQCLSYSGPKHEAEAKHVLHEASHMLDSHAVRVHQKRDGLLIINARGKSRFMTWRERLARWLLKGALEIRP</sequence>
<accession>A0A1A9KGQ8</accession>
<proteinExistence type="predicted"/>
<evidence type="ECO:0000313" key="3">
    <source>
        <dbReference type="Proteomes" id="UP000077748"/>
    </source>
</evidence>
<dbReference type="Proteomes" id="UP000077748">
    <property type="component" value="Chromosome"/>
</dbReference>
<gene>
    <name evidence="1" type="ORF">A9C11_10755</name>
    <name evidence="2" type="ORF">A9C11_23260</name>
</gene>
<dbReference type="EMBL" id="CP015878">
    <property type="protein sequence ID" value="ANI16705.1"/>
    <property type="molecule type" value="Genomic_DNA"/>
</dbReference>
<dbReference type="AlphaFoldDB" id="A0A1A9KGQ8"/>
<evidence type="ECO:0000313" key="2">
    <source>
        <dbReference type="EMBL" id="ANI16705.1"/>
    </source>
</evidence>
<reference evidence="2 3" key="1">
    <citation type="submission" date="2016-05" db="EMBL/GenBank/DDBJ databases">
        <title>Genome Sequence of Pseudomonas citronellolis Strain SJTE-3, an Estrogens and Persistent Organic Pollutants degradation strain.</title>
        <authorList>
            <person name="Liang R."/>
        </authorList>
    </citation>
    <scope>NUCLEOTIDE SEQUENCE [LARGE SCALE GENOMIC DNA]</scope>
    <source>
        <strain evidence="2 3">SJTE-3</strain>
    </source>
</reference>
<dbReference type="EMBL" id="CP015878">
    <property type="protein sequence ID" value="ANI14433.1"/>
    <property type="molecule type" value="Genomic_DNA"/>
</dbReference>
<name>A0A1A9KGQ8_9PSED</name>